<dbReference type="SUPFAM" id="SSF82171">
    <property type="entry name" value="DPP6 N-terminal domain-like"/>
    <property type="match status" value="1"/>
</dbReference>
<dbReference type="InterPro" id="IPR036582">
    <property type="entry name" value="Mao_N_sf"/>
</dbReference>
<evidence type="ECO:0000313" key="3">
    <source>
        <dbReference type="EMBL" id="RCX19834.1"/>
    </source>
</evidence>
<keyword evidence="1" id="KW-0732">Signal</keyword>
<reference evidence="3 4" key="1">
    <citation type="submission" date="2018-07" db="EMBL/GenBank/DDBJ databases">
        <title>Genomic Encyclopedia of Type Strains, Phase III (KMG-III): the genomes of soil and plant-associated and newly described type strains.</title>
        <authorList>
            <person name="Whitman W."/>
        </authorList>
    </citation>
    <scope>NUCLEOTIDE SEQUENCE [LARGE SCALE GENOMIC DNA]</scope>
    <source>
        <strain evidence="3 4">CECT 8333</strain>
    </source>
</reference>
<dbReference type="OrthoDB" id="2768010at2"/>
<sequence>MKNSKMLGMALATAVLASATAVGTAGAAVNTKAGNAGAKSTVAQIKTSNVKLTVDGSPVSVKTVTAEKTMLYSLRDLANALGADIKLSGGNLIIQDALQLYELSLKVGSKDYRVNGETVQFGTAPQQIGGTVYVELSPVIEALGGEILSAKGELSSVGRLSGQFDLPFFDAAGNVIAAKEDGEVPQLIKLDSAGRYEVFSSNQNAAGAVVSPDGSQAAFTDENGGLYLLNTVSGLVKQLGKDTSVKTDLSWSQDGKSLYFIQGDKQEKIAYISVDTGKVTELLADKVENKSGVRVTEDGKKAIYFVQVTGKAETDKEGTEESLKIDYSKAGTQVFSLDLATKDSKPVQLTSDAYNKLYLSVLADGRAIYVSADPDGVIPNSVLKVISADGKNVADLTGDLDVVSAVVSGGKLIVLAALENGSKVYEVASSGVKTELYSTDKDVTELTVSKTGTIALIAEGKVVLVQGGKGTELTK</sequence>
<dbReference type="PANTHER" id="PTHR36842:SF1">
    <property type="entry name" value="PROTEIN TOLB"/>
    <property type="match status" value="1"/>
</dbReference>
<dbReference type="AlphaFoldDB" id="A0A369BJG5"/>
<proteinExistence type="predicted"/>
<feature type="domain" description="Copper amine oxidase-like N-terminal" evidence="2">
    <location>
        <begin position="54"/>
        <end position="147"/>
    </location>
</feature>
<keyword evidence="4" id="KW-1185">Reference proteome</keyword>
<dbReference type="Pfam" id="PF07833">
    <property type="entry name" value="Cu_amine_oxidN1"/>
    <property type="match status" value="1"/>
</dbReference>
<comment type="caution">
    <text evidence="3">The sequence shown here is derived from an EMBL/GenBank/DDBJ whole genome shotgun (WGS) entry which is preliminary data.</text>
</comment>
<dbReference type="InterPro" id="IPR012854">
    <property type="entry name" value="Cu_amine_oxidase-like_N"/>
</dbReference>
<dbReference type="InterPro" id="IPR011042">
    <property type="entry name" value="6-blade_b-propeller_TolB-like"/>
</dbReference>
<dbReference type="Proteomes" id="UP000253090">
    <property type="component" value="Unassembled WGS sequence"/>
</dbReference>
<feature type="signal peptide" evidence="1">
    <location>
        <begin position="1"/>
        <end position="27"/>
    </location>
</feature>
<gene>
    <name evidence="3" type="ORF">DFP94_104291</name>
</gene>
<dbReference type="Gene3D" id="2.120.10.30">
    <property type="entry name" value="TolB, C-terminal domain"/>
    <property type="match status" value="2"/>
</dbReference>
<name>A0A369BJG5_9BACL</name>
<evidence type="ECO:0000313" key="4">
    <source>
        <dbReference type="Proteomes" id="UP000253090"/>
    </source>
</evidence>
<dbReference type="EMBL" id="QPJW01000004">
    <property type="protein sequence ID" value="RCX19834.1"/>
    <property type="molecule type" value="Genomic_DNA"/>
</dbReference>
<accession>A0A369BJG5</accession>
<dbReference type="PANTHER" id="PTHR36842">
    <property type="entry name" value="PROTEIN TOLB HOMOLOG"/>
    <property type="match status" value="1"/>
</dbReference>
<organism evidence="3 4">
    <name type="scientific">Fontibacillus phaseoli</name>
    <dbReference type="NCBI Taxonomy" id="1416533"/>
    <lineage>
        <taxon>Bacteria</taxon>
        <taxon>Bacillati</taxon>
        <taxon>Bacillota</taxon>
        <taxon>Bacilli</taxon>
        <taxon>Bacillales</taxon>
        <taxon>Paenibacillaceae</taxon>
        <taxon>Fontibacillus</taxon>
    </lineage>
</organism>
<protein>
    <submittedName>
        <fullName evidence="3">TolB protein</fullName>
    </submittedName>
</protein>
<feature type="chain" id="PRO_5016936200" evidence="1">
    <location>
        <begin position="28"/>
        <end position="475"/>
    </location>
</feature>
<dbReference type="RefSeq" id="WP_114497072.1">
    <property type="nucleotide sequence ID" value="NZ_QPJW01000004.1"/>
</dbReference>
<evidence type="ECO:0000256" key="1">
    <source>
        <dbReference type="SAM" id="SignalP"/>
    </source>
</evidence>
<dbReference type="Gene3D" id="3.30.457.10">
    <property type="entry name" value="Copper amine oxidase-like, N-terminal domain"/>
    <property type="match status" value="1"/>
</dbReference>
<evidence type="ECO:0000259" key="2">
    <source>
        <dbReference type="Pfam" id="PF07833"/>
    </source>
</evidence>
<dbReference type="SUPFAM" id="SSF55383">
    <property type="entry name" value="Copper amine oxidase, domain N"/>
    <property type="match status" value="1"/>
</dbReference>